<reference evidence="2" key="1">
    <citation type="journal article" date="2020" name="Stud. Mycol.">
        <title>101 Dothideomycetes genomes: a test case for predicting lifestyles and emergence of pathogens.</title>
        <authorList>
            <person name="Haridas S."/>
            <person name="Albert R."/>
            <person name="Binder M."/>
            <person name="Bloem J."/>
            <person name="Labutti K."/>
            <person name="Salamov A."/>
            <person name="Andreopoulos B."/>
            <person name="Baker S."/>
            <person name="Barry K."/>
            <person name="Bills G."/>
            <person name="Bluhm B."/>
            <person name="Cannon C."/>
            <person name="Castanera R."/>
            <person name="Culley D."/>
            <person name="Daum C."/>
            <person name="Ezra D."/>
            <person name="Gonzalez J."/>
            <person name="Henrissat B."/>
            <person name="Kuo A."/>
            <person name="Liang C."/>
            <person name="Lipzen A."/>
            <person name="Lutzoni F."/>
            <person name="Magnuson J."/>
            <person name="Mondo S."/>
            <person name="Nolan M."/>
            <person name="Ohm R."/>
            <person name="Pangilinan J."/>
            <person name="Park H.-J."/>
            <person name="Ramirez L."/>
            <person name="Alfaro M."/>
            <person name="Sun H."/>
            <person name="Tritt A."/>
            <person name="Yoshinaga Y."/>
            <person name="Zwiers L.-H."/>
            <person name="Turgeon B."/>
            <person name="Goodwin S."/>
            <person name="Spatafora J."/>
            <person name="Crous P."/>
            <person name="Grigoriev I."/>
        </authorList>
    </citation>
    <scope>NUCLEOTIDE SEQUENCE</scope>
    <source>
        <strain evidence="2">CBS 113979</strain>
    </source>
</reference>
<keyword evidence="3" id="KW-1185">Reference proteome</keyword>
<feature type="compositionally biased region" description="Pro residues" evidence="1">
    <location>
        <begin position="1"/>
        <end position="10"/>
    </location>
</feature>
<proteinExistence type="predicted"/>
<feature type="compositionally biased region" description="Low complexity" evidence="1">
    <location>
        <begin position="122"/>
        <end position="133"/>
    </location>
</feature>
<feature type="region of interest" description="Disordered" evidence="1">
    <location>
        <begin position="88"/>
        <end position="172"/>
    </location>
</feature>
<dbReference type="EMBL" id="ML977139">
    <property type="protein sequence ID" value="KAF1991734.1"/>
    <property type="molecule type" value="Genomic_DNA"/>
</dbReference>
<accession>A0A6G1HF74</accession>
<evidence type="ECO:0000256" key="1">
    <source>
        <dbReference type="SAM" id="MobiDB-lite"/>
    </source>
</evidence>
<feature type="compositionally biased region" description="Basic and acidic residues" evidence="1">
    <location>
        <begin position="155"/>
        <end position="172"/>
    </location>
</feature>
<protein>
    <recommendedName>
        <fullName evidence="4">WW domain-containing protein</fullName>
    </recommendedName>
</protein>
<name>A0A6G1HF74_9PEZI</name>
<evidence type="ECO:0000313" key="3">
    <source>
        <dbReference type="Proteomes" id="UP000800041"/>
    </source>
</evidence>
<evidence type="ECO:0000313" key="2">
    <source>
        <dbReference type="EMBL" id="KAF1991734.1"/>
    </source>
</evidence>
<feature type="region of interest" description="Disordered" evidence="1">
    <location>
        <begin position="1"/>
        <end position="37"/>
    </location>
</feature>
<sequence length="282" mass="31166">MPEPSEPPPSYETATHETRNGIPPQHRRSMEDEHRSLPSGWVRQFDSETLHQFFVDTKADPPRSIWHHPYDDETYLSSLDPAERQHITRMNRSVSLKDIEAETSDEEDHAGPSRAAKKVADTAEAGGAATHGGEPPKGVRKYGRKLKDKLTSSTHGERELERQQRAEQERRSYEAHMAVRRAMQRAMETGEPQFACKDSNGKNIYIEPPRSGYGVGGFPGSGGRGGMMYSPYSQGVYADPNARFFRPAQPYARPYGYGYGGGMGLPLMGGLLGGALIGGALF</sequence>
<dbReference type="AlphaFoldDB" id="A0A6G1HF74"/>
<dbReference type="Proteomes" id="UP000800041">
    <property type="component" value="Unassembled WGS sequence"/>
</dbReference>
<organism evidence="2 3">
    <name type="scientific">Aulographum hederae CBS 113979</name>
    <dbReference type="NCBI Taxonomy" id="1176131"/>
    <lineage>
        <taxon>Eukaryota</taxon>
        <taxon>Fungi</taxon>
        <taxon>Dikarya</taxon>
        <taxon>Ascomycota</taxon>
        <taxon>Pezizomycotina</taxon>
        <taxon>Dothideomycetes</taxon>
        <taxon>Pleosporomycetidae</taxon>
        <taxon>Aulographales</taxon>
        <taxon>Aulographaceae</taxon>
    </lineage>
</organism>
<gene>
    <name evidence="2" type="ORF">K402DRAFT_389115</name>
</gene>
<dbReference type="OrthoDB" id="2367685at2759"/>
<evidence type="ECO:0008006" key="4">
    <source>
        <dbReference type="Google" id="ProtNLM"/>
    </source>
</evidence>
<feature type="compositionally biased region" description="Basic residues" evidence="1">
    <location>
        <begin position="138"/>
        <end position="147"/>
    </location>
</feature>